<dbReference type="PANTHER" id="PTHR32235">
    <property type="entry name" value="NON-HOMOLOGOUS END-JOINING FACTOR 1"/>
    <property type="match status" value="1"/>
</dbReference>
<keyword evidence="4" id="KW-0234">DNA repair</keyword>
<keyword evidence="12" id="KW-1185">Reference proteome</keyword>
<feature type="compositionally biased region" description="Basic and acidic residues" evidence="8">
    <location>
        <begin position="292"/>
        <end position="315"/>
    </location>
</feature>
<dbReference type="InterPro" id="IPR053829">
    <property type="entry name" value="XLF-like_CC"/>
</dbReference>
<evidence type="ECO:0000259" key="10">
    <source>
        <dbReference type="Pfam" id="PF21928"/>
    </source>
</evidence>
<dbReference type="GeneID" id="105329904"/>
<dbReference type="OrthoDB" id="2155935at2759"/>
<keyword evidence="3" id="KW-0238">DNA-binding</keyword>
<evidence type="ECO:0000259" key="9">
    <source>
        <dbReference type="Pfam" id="PF09302"/>
    </source>
</evidence>
<dbReference type="RefSeq" id="XP_011429696.2">
    <property type="nucleotide sequence ID" value="XM_011431394.4"/>
</dbReference>
<feature type="domain" description="XLF-like coiled-coil region" evidence="10">
    <location>
        <begin position="130"/>
        <end position="175"/>
    </location>
</feature>
<dbReference type="GO" id="GO:0032807">
    <property type="term" value="C:DNA ligase IV complex"/>
    <property type="evidence" value="ECO:0007669"/>
    <property type="project" value="TreeGrafter"/>
</dbReference>
<evidence type="ECO:0000256" key="2">
    <source>
        <dbReference type="ARBA" id="ARBA00022763"/>
    </source>
</evidence>
<feature type="compositionally biased region" description="Low complexity" evidence="8">
    <location>
        <begin position="269"/>
        <end position="283"/>
    </location>
</feature>
<dbReference type="EnsemblMetazoa" id="G23560.2">
    <property type="protein sequence ID" value="G23560.2:cds"/>
    <property type="gene ID" value="G23560"/>
</dbReference>
<name>A0A8W8KEL6_MAGGI</name>
<dbReference type="CDD" id="cd22285">
    <property type="entry name" value="HD_XLF_N"/>
    <property type="match status" value="1"/>
</dbReference>
<dbReference type="EnsemblMetazoa" id="G23560.4">
    <property type="protein sequence ID" value="G23560.4:cds"/>
    <property type="gene ID" value="G23560"/>
</dbReference>
<dbReference type="OMA" id="EFHCCPA"/>
<evidence type="ECO:0000256" key="3">
    <source>
        <dbReference type="ARBA" id="ARBA00023125"/>
    </source>
</evidence>
<keyword evidence="5" id="KW-0539">Nucleus</keyword>
<dbReference type="PANTHER" id="PTHR32235:SF1">
    <property type="entry name" value="NON-HOMOLOGOUS END-JOINING FACTOR 1"/>
    <property type="match status" value="1"/>
</dbReference>
<sequence length="327" mass="37625">MSEVEWRRKWKPDLKACPWQPITIDKQQYLFKCKYTHNSYELLFTDNCNFWFERLEGAELEKRTVSLNPSVKATATRILDEIQNCLENSTKKMSVTVTENKKKLDIYVDSQLAGMAFVWKFQCTQADSQLISENFNVPLLAMVAELARRNEELVKIIGAKDKEIDDYKSQGAKTSRKHIETPLFVSTAFENKMIMSKEFEEEVKKLGSSGFSEDNQDLYRQIMTRYAYITRPVAADEADDDSLDEKKTPSINSWETSRLPASLTDKSPVKSSPGSSPQKSPAKGRSSSESSPVKDTELMRRQALERKLEDEERKKSEPKKKKKKIAF</sequence>
<evidence type="ECO:0000256" key="7">
    <source>
        <dbReference type="ARBA" id="ARBA00044529"/>
    </source>
</evidence>
<feature type="domain" description="XLF-like N-terminal" evidence="9">
    <location>
        <begin position="18"/>
        <end position="125"/>
    </location>
</feature>
<accession>A0A8W8KEL6</accession>
<keyword evidence="2" id="KW-0227">DNA damage</keyword>
<protein>
    <recommendedName>
        <fullName evidence="7">Non-homologous end-joining factor 1</fullName>
    </recommendedName>
</protein>
<dbReference type="KEGG" id="crg:105329904"/>
<dbReference type="InterPro" id="IPR052287">
    <property type="entry name" value="NHEJ_factor"/>
</dbReference>
<dbReference type="Pfam" id="PF21928">
    <property type="entry name" value="XLF_CC"/>
    <property type="match status" value="1"/>
</dbReference>
<evidence type="ECO:0000256" key="8">
    <source>
        <dbReference type="SAM" id="MobiDB-lite"/>
    </source>
</evidence>
<organism evidence="11 12">
    <name type="scientific">Magallana gigas</name>
    <name type="common">Pacific oyster</name>
    <name type="synonym">Crassostrea gigas</name>
    <dbReference type="NCBI Taxonomy" id="29159"/>
    <lineage>
        <taxon>Eukaryota</taxon>
        <taxon>Metazoa</taxon>
        <taxon>Spiralia</taxon>
        <taxon>Lophotrochozoa</taxon>
        <taxon>Mollusca</taxon>
        <taxon>Bivalvia</taxon>
        <taxon>Autobranchia</taxon>
        <taxon>Pteriomorphia</taxon>
        <taxon>Ostreida</taxon>
        <taxon>Ostreoidea</taxon>
        <taxon>Ostreidae</taxon>
        <taxon>Magallana</taxon>
    </lineage>
</organism>
<evidence type="ECO:0000256" key="6">
    <source>
        <dbReference type="ARBA" id="ARBA00025747"/>
    </source>
</evidence>
<evidence type="ECO:0000256" key="4">
    <source>
        <dbReference type="ARBA" id="ARBA00023204"/>
    </source>
</evidence>
<evidence type="ECO:0000256" key="1">
    <source>
        <dbReference type="ARBA" id="ARBA00004123"/>
    </source>
</evidence>
<dbReference type="Pfam" id="PF09302">
    <property type="entry name" value="XLF"/>
    <property type="match status" value="1"/>
</dbReference>
<dbReference type="InterPro" id="IPR015381">
    <property type="entry name" value="XLF-like_N"/>
</dbReference>
<dbReference type="Proteomes" id="UP000005408">
    <property type="component" value="Unassembled WGS sequence"/>
</dbReference>
<comment type="subcellular location">
    <subcellularLocation>
        <location evidence="1">Nucleus</location>
    </subcellularLocation>
</comment>
<dbReference type="GO" id="GO:0006303">
    <property type="term" value="P:double-strand break repair via nonhomologous end joining"/>
    <property type="evidence" value="ECO:0007669"/>
    <property type="project" value="TreeGrafter"/>
</dbReference>
<dbReference type="Gene3D" id="1.10.287.450">
    <property type="entry name" value="Helix hairpin bin"/>
    <property type="match status" value="1"/>
</dbReference>
<proteinExistence type="inferred from homology"/>
<evidence type="ECO:0000313" key="11">
    <source>
        <dbReference type="EnsemblMetazoa" id="G23560.1:cds"/>
    </source>
</evidence>
<feature type="compositionally biased region" description="Basic residues" evidence="8">
    <location>
        <begin position="316"/>
        <end position="327"/>
    </location>
</feature>
<evidence type="ECO:0000313" key="12">
    <source>
        <dbReference type="Proteomes" id="UP000005408"/>
    </source>
</evidence>
<dbReference type="InterPro" id="IPR038051">
    <property type="entry name" value="XRCC4-like_N_sf"/>
</dbReference>
<dbReference type="AlphaFoldDB" id="A0A8W8KEL6"/>
<dbReference type="EnsemblMetazoa" id="G23560.1">
    <property type="protein sequence ID" value="G23560.1:cds"/>
    <property type="gene ID" value="G23560"/>
</dbReference>
<evidence type="ECO:0000256" key="5">
    <source>
        <dbReference type="ARBA" id="ARBA00023242"/>
    </source>
</evidence>
<dbReference type="GO" id="GO:0045027">
    <property type="term" value="F:DNA end binding"/>
    <property type="evidence" value="ECO:0007669"/>
    <property type="project" value="TreeGrafter"/>
</dbReference>
<comment type="similarity">
    <text evidence="6">Belongs to the XRCC4-XLF family. XLF subfamily.</text>
</comment>
<dbReference type="Gene3D" id="2.170.210.10">
    <property type="entry name" value="DNA double-strand break repair and VJ recombination XRCC4, N-terminal"/>
    <property type="match status" value="1"/>
</dbReference>
<reference evidence="11" key="1">
    <citation type="submission" date="2022-08" db="UniProtKB">
        <authorList>
            <consortium name="EnsemblMetazoa"/>
        </authorList>
    </citation>
    <scope>IDENTIFICATION</scope>
    <source>
        <strain evidence="11">05x7-T-G4-1.051#20</strain>
    </source>
</reference>
<feature type="region of interest" description="Disordered" evidence="8">
    <location>
        <begin position="235"/>
        <end position="327"/>
    </location>
</feature>